<dbReference type="GO" id="GO:0061630">
    <property type="term" value="F:ubiquitin protein ligase activity"/>
    <property type="evidence" value="ECO:0007669"/>
    <property type="project" value="TreeGrafter"/>
</dbReference>
<dbReference type="SMART" id="SM00184">
    <property type="entry name" value="RING"/>
    <property type="match status" value="1"/>
</dbReference>
<evidence type="ECO:0000259" key="6">
    <source>
        <dbReference type="PROSITE" id="PS50089"/>
    </source>
</evidence>
<keyword evidence="1" id="KW-0479">Metal-binding</keyword>
<feature type="domain" description="RING-type" evidence="6">
    <location>
        <begin position="179"/>
        <end position="220"/>
    </location>
</feature>
<evidence type="ECO:0000256" key="3">
    <source>
        <dbReference type="ARBA" id="ARBA00022833"/>
    </source>
</evidence>
<feature type="region of interest" description="Disordered" evidence="5">
    <location>
        <begin position="84"/>
        <end position="106"/>
    </location>
</feature>
<dbReference type="Pfam" id="PF13639">
    <property type="entry name" value="zf-RING_2"/>
    <property type="match status" value="1"/>
</dbReference>
<evidence type="ECO:0000313" key="8">
    <source>
        <dbReference type="Proteomes" id="UP001162131"/>
    </source>
</evidence>
<proteinExistence type="predicted"/>
<dbReference type="Gene3D" id="3.30.40.10">
    <property type="entry name" value="Zinc/RING finger domain, C3HC4 (zinc finger)"/>
    <property type="match status" value="1"/>
</dbReference>
<reference evidence="7" key="1">
    <citation type="submission" date="2021-09" db="EMBL/GenBank/DDBJ databases">
        <authorList>
            <consortium name="AG Swart"/>
            <person name="Singh M."/>
            <person name="Singh A."/>
            <person name="Seah K."/>
            <person name="Emmerich C."/>
        </authorList>
    </citation>
    <scope>NUCLEOTIDE SEQUENCE</scope>
    <source>
        <strain evidence="7">ATCC30299</strain>
    </source>
</reference>
<organism evidence="7 8">
    <name type="scientific">Blepharisma stoltei</name>
    <dbReference type="NCBI Taxonomy" id="1481888"/>
    <lineage>
        <taxon>Eukaryota</taxon>
        <taxon>Sar</taxon>
        <taxon>Alveolata</taxon>
        <taxon>Ciliophora</taxon>
        <taxon>Postciliodesmatophora</taxon>
        <taxon>Heterotrichea</taxon>
        <taxon>Heterotrichida</taxon>
        <taxon>Blepharismidae</taxon>
        <taxon>Blepharisma</taxon>
    </lineage>
</organism>
<dbReference type="AlphaFoldDB" id="A0AAU9JAT9"/>
<evidence type="ECO:0000313" key="7">
    <source>
        <dbReference type="EMBL" id="CAG9322246.1"/>
    </source>
</evidence>
<protein>
    <recommendedName>
        <fullName evidence="6">RING-type domain-containing protein</fullName>
    </recommendedName>
</protein>
<accession>A0AAU9JAT9</accession>
<dbReference type="InterPro" id="IPR051834">
    <property type="entry name" value="RING_finger_E3_ligase"/>
</dbReference>
<keyword evidence="8" id="KW-1185">Reference proteome</keyword>
<name>A0AAU9JAT9_9CILI</name>
<dbReference type="InterPro" id="IPR001841">
    <property type="entry name" value="Znf_RING"/>
</dbReference>
<evidence type="ECO:0000256" key="1">
    <source>
        <dbReference type="ARBA" id="ARBA00022723"/>
    </source>
</evidence>
<gene>
    <name evidence="7" type="ORF">BSTOLATCC_MIC30621</name>
</gene>
<sequence>MSNLEVHRHHAHRKSSKNHFTCEFCHAKLPIGTEQAHQEQCPEVQRVLQENPLEEISCELCEVVLPVDEMNDHILAHLLENEAQQEAQNSQQRENSPVNNAPRIENRNNMIGMDNTQRIRIILQNNGRPRGFLMINSPVFNRAGAPRRVYHKPVQRPADSSKVRNFPVSRFKSEENVSCTICMEQIKKKEKVKTLPCMHIFHPYCIDEWLSRSNQCPICKFQI</sequence>
<feature type="compositionally biased region" description="Low complexity" evidence="5">
    <location>
        <begin position="84"/>
        <end position="96"/>
    </location>
</feature>
<dbReference type="SUPFAM" id="SSF57850">
    <property type="entry name" value="RING/U-box"/>
    <property type="match status" value="1"/>
</dbReference>
<evidence type="ECO:0000256" key="4">
    <source>
        <dbReference type="PROSITE-ProRule" id="PRU00175"/>
    </source>
</evidence>
<dbReference type="PANTHER" id="PTHR45931:SF3">
    <property type="entry name" value="RING ZINC FINGER-CONTAINING PROTEIN"/>
    <property type="match status" value="1"/>
</dbReference>
<dbReference type="GO" id="GO:0006511">
    <property type="term" value="P:ubiquitin-dependent protein catabolic process"/>
    <property type="evidence" value="ECO:0007669"/>
    <property type="project" value="TreeGrafter"/>
</dbReference>
<dbReference type="PROSITE" id="PS50089">
    <property type="entry name" value="ZF_RING_2"/>
    <property type="match status" value="1"/>
</dbReference>
<evidence type="ECO:0000256" key="2">
    <source>
        <dbReference type="ARBA" id="ARBA00022771"/>
    </source>
</evidence>
<dbReference type="GO" id="GO:0008270">
    <property type="term" value="F:zinc ion binding"/>
    <property type="evidence" value="ECO:0007669"/>
    <property type="project" value="UniProtKB-KW"/>
</dbReference>
<dbReference type="PANTHER" id="PTHR45931">
    <property type="entry name" value="SI:CH211-59O9.10"/>
    <property type="match status" value="1"/>
</dbReference>
<evidence type="ECO:0000256" key="5">
    <source>
        <dbReference type="SAM" id="MobiDB-lite"/>
    </source>
</evidence>
<dbReference type="Proteomes" id="UP001162131">
    <property type="component" value="Unassembled WGS sequence"/>
</dbReference>
<keyword evidence="2 4" id="KW-0863">Zinc-finger</keyword>
<dbReference type="EMBL" id="CAJZBQ010000030">
    <property type="protein sequence ID" value="CAG9322246.1"/>
    <property type="molecule type" value="Genomic_DNA"/>
</dbReference>
<keyword evidence="3" id="KW-0862">Zinc</keyword>
<comment type="caution">
    <text evidence="7">The sequence shown here is derived from an EMBL/GenBank/DDBJ whole genome shotgun (WGS) entry which is preliminary data.</text>
</comment>
<dbReference type="GO" id="GO:0005634">
    <property type="term" value="C:nucleus"/>
    <property type="evidence" value="ECO:0007669"/>
    <property type="project" value="TreeGrafter"/>
</dbReference>
<dbReference type="InterPro" id="IPR013083">
    <property type="entry name" value="Znf_RING/FYVE/PHD"/>
</dbReference>